<dbReference type="AlphaFoldDB" id="A0AAU9ND27"/>
<organism evidence="2 3">
    <name type="scientific">Lactuca virosa</name>
    <dbReference type="NCBI Taxonomy" id="75947"/>
    <lineage>
        <taxon>Eukaryota</taxon>
        <taxon>Viridiplantae</taxon>
        <taxon>Streptophyta</taxon>
        <taxon>Embryophyta</taxon>
        <taxon>Tracheophyta</taxon>
        <taxon>Spermatophyta</taxon>
        <taxon>Magnoliopsida</taxon>
        <taxon>eudicotyledons</taxon>
        <taxon>Gunneridae</taxon>
        <taxon>Pentapetalae</taxon>
        <taxon>asterids</taxon>
        <taxon>campanulids</taxon>
        <taxon>Asterales</taxon>
        <taxon>Asteraceae</taxon>
        <taxon>Cichorioideae</taxon>
        <taxon>Cichorieae</taxon>
        <taxon>Lactucinae</taxon>
        <taxon>Lactuca</taxon>
    </lineage>
</organism>
<evidence type="ECO:0000313" key="2">
    <source>
        <dbReference type="EMBL" id="CAH1434430.1"/>
    </source>
</evidence>
<comment type="caution">
    <text evidence="2">The sequence shown here is derived from an EMBL/GenBank/DDBJ whole genome shotgun (WGS) entry which is preliminary data.</text>
</comment>
<protein>
    <submittedName>
        <fullName evidence="2">Uncharacterized protein</fullName>
    </submittedName>
</protein>
<accession>A0AAU9ND27</accession>
<feature type="signal peptide" evidence="1">
    <location>
        <begin position="1"/>
        <end position="24"/>
    </location>
</feature>
<sequence>MALFVKKLVVFLLPILLLTCSSHANDNLPQVRVGDRKLLETMINGVGKQLHKRKFASGVNQLSTSTTTMLTANVKLLQDSTRLENWIKVNTQAEDASSEVSQKVAETIVMMIGDKLFQANGRKQLRVGWTVGKWIYKLDKKCEQVEKYLNIACEHSTLTDDIPGMSCVFLVAGDGTQSTICNEGVLVKENIPCHYSQGTVSTSLSVTKNPLNDCAINQVP</sequence>
<reference evidence="2 3" key="1">
    <citation type="submission" date="2022-01" db="EMBL/GenBank/DDBJ databases">
        <authorList>
            <person name="Xiong W."/>
            <person name="Schranz E."/>
        </authorList>
    </citation>
    <scope>NUCLEOTIDE SEQUENCE [LARGE SCALE GENOMIC DNA]</scope>
</reference>
<evidence type="ECO:0000256" key="1">
    <source>
        <dbReference type="SAM" id="SignalP"/>
    </source>
</evidence>
<keyword evidence="3" id="KW-1185">Reference proteome</keyword>
<gene>
    <name evidence="2" type="ORF">LVIROSA_LOCUS20950</name>
</gene>
<feature type="chain" id="PRO_5043358864" evidence="1">
    <location>
        <begin position="25"/>
        <end position="220"/>
    </location>
</feature>
<proteinExistence type="predicted"/>
<keyword evidence="1" id="KW-0732">Signal</keyword>
<name>A0AAU9ND27_9ASTR</name>
<evidence type="ECO:0000313" key="3">
    <source>
        <dbReference type="Proteomes" id="UP001157418"/>
    </source>
</evidence>
<dbReference type="Proteomes" id="UP001157418">
    <property type="component" value="Unassembled WGS sequence"/>
</dbReference>
<dbReference type="EMBL" id="CAKMRJ010003554">
    <property type="protein sequence ID" value="CAH1434430.1"/>
    <property type="molecule type" value="Genomic_DNA"/>
</dbReference>